<dbReference type="AlphaFoldDB" id="A0A344TNM2"/>
<accession>A0A344TNM2</accession>
<dbReference type="PROSITE" id="PS51257">
    <property type="entry name" value="PROKAR_LIPOPROTEIN"/>
    <property type="match status" value="1"/>
</dbReference>
<dbReference type="OrthoDB" id="950934at2"/>
<dbReference type="Proteomes" id="UP000251993">
    <property type="component" value="Chromosome"/>
</dbReference>
<keyword evidence="2" id="KW-1185">Reference proteome</keyword>
<dbReference type="RefSeq" id="WP_114069007.1">
    <property type="nucleotide sequence ID" value="NZ_CP030850.1"/>
</dbReference>
<dbReference type="EMBL" id="CP030850">
    <property type="protein sequence ID" value="AXE20243.1"/>
    <property type="molecule type" value="Genomic_DNA"/>
</dbReference>
<dbReference type="KEGG" id="run:DR864_22055"/>
<sequence length="246" mass="28672">MKTAIYFFIMSVIVVACHPNGIEKTSTNSSINKSSAQSLRIAFEEDDLTKLMKINSHGKELEKEQYMSFMTKIYKSGVLLPFMNSQKRPDYSTKLLWKEADEKIRPFLDQNKEDADYSYLRQFCALSVIAKTDILKDNSDDALDALGYYIDILAQEQNISPAFFYHGFKKLKNHWPKQKLISTVKLALSASEEAIRQKEENTRNMEKALKDYPEAKKNTFYIDQMQASKEIDRQYQFYIKQMKAMI</sequence>
<reference evidence="1 2" key="1">
    <citation type="submission" date="2018-07" db="EMBL/GenBank/DDBJ databases">
        <title>Genome sequencing of Runella.</title>
        <authorList>
            <person name="Baek M.-G."/>
            <person name="Yi H."/>
        </authorList>
    </citation>
    <scope>NUCLEOTIDE SEQUENCE [LARGE SCALE GENOMIC DNA]</scope>
    <source>
        <strain evidence="1 2">HYN0085</strain>
    </source>
</reference>
<protein>
    <submittedName>
        <fullName evidence="1">Uncharacterized protein</fullName>
    </submittedName>
</protein>
<gene>
    <name evidence="1" type="ORF">DR864_22055</name>
</gene>
<evidence type="ECO:0000313" key="1">
    <source>
        <dbReference type="EMBL" id="AXE20243.1"/>
    </source>
</evidence>
<proteinExistence type="predicted"/>
<name>A0A344TNM2_9BACT</name>
<evidence type="ECO:0000313" key="2">
    <source>
        <dbReference type="Proteomes" id="UP000251993"/>
    </source>
</evidence>
<organism evidence="1 2">
    <name type="scientific">Runella rosea</name>
    <dbReference type="NCBI Taxonomy" id="2259595"/>
    <lineage>
        <taxon>Bacteria</taxon>
        <taxon>Pseudomonadati</taxon>
        <taxon>Bacteroidota</taxon>
        <taxon>Cytophagia</taxon>
        <taxon>Cytophagales</taxon>
        <taxon>Spirosomataceae</taxon>
        <taxon>Runella</taxon>
    </lineage>
</organism>